<gene>
    <name evidence="1" type="ORF">I540_3376</name>
</gene>
<comment type="caution">
    <text evidence="1">The sequence shown here is derived from an EMBL/GenBank/DDBJ whole genome shotgun (WGS) entry which is preliminary data.</text>
</comment>
<dbReference type="Proteomes" id="UP000023351">
    <property type="component" value="Unassembled WGS sequence"/>
</dbReference>
<dbReference type="AlphaFoldDB" id="X8DW75"/>
<proteinExistence type="predicted"/>
<sequence length="46" mass="5090">MTPEQIAAVATTIDLVHKRPPSAESWSRPGEATLEDALRAWLKECL</sequence>
<name>X8DW75_9MYCO</name>
<evidence type="ECO:0000313" key="2">
    <source>
        <dbReference type="Proteomes" id="UP000023351"/>
    </source>
</evidence>
<protein>
    <submittedName>
        <fullName evidence="1">Uncharacterized protein</fullName>
    </submittedName>
</protein>
<evidence type="ECO:0000313" key="1">
    <source>
        <dbReference type="EMBL" id="EUA71780.1"/>
    </source>
</evidence>
<organism evidence="1 2">
    <name type="scientific">Mycobacteroides abscessus subsp. bolletii 1513</name>
    <dbReference type="NCBI Taxonomy" id="1299321"/>
    <lineage>
        <taxon>Bacteria</taxon>
        <taxon>Bacillati</taxon>
        <taxon>Actinomycetota</taxon>
        <taxon>Actinomycetes</taxon>
        <taxon>Mycobacteriales</taxon>
        <taxon>Mycobacteriaceae</taxon>
        <taxon>Mycobacteroides</taxon>
        <taxon>Mycobacteroides abscessus</taxon>
    </lineage>
</organism>
<dbReference type="PATRIC" id="fig|1299321.3.peg.3243"/>
<accession>X8DW75</accession>
<reference evidence="1 2" key="1">
    <citation type="submission" date="2013-12" db="EMBL/GenBank/DDBJ databases">
        <authorList>
            <person name="Zelazny A."/>
            <person name="Olivier K."/>
            <person name="Holland S."/>
            <person name="Lenaerts A."/>
            <person name="Ordway D."/>
            <person name="DeGroote M.A."/>
            <person name="Parker T."/>
            <person name="Sizemore C."/>
            <person name="Tallon L.J."/>
            <person name="Sadzewicz L.K."/>
            <person name="Sengamalay N."/>
            <person name="Fraser C.M."/>
            <person name="Hine E."/>
            <person name="Shefchek K.A."/>
            <person name="Das S.P."/>
            <person name="Tettelin H."/>
        </authorList>
    </citation>
    <scope>NUCLEOTIDE SEQUENCE [LARGE SCALE GENOMIC DNA]</scope>
    <source>
        <strain evidence="1 2">1513</strain>
    </source>
</reference>
<dbReference type="EMBL" id="JAOJ01000002">
    <property type="protein sequence ID" value="EUA71780.1"/>
    <property type="molecule type" value="Genomic_DNA"/>
</dbReference>